<feature type="region of interest" description="Disordered" evidence="5">
    <location>
        <begin position="767"/>
        <end position="791"/>
    </location>
</feature>
<evidence type="ECO:0000313" key="9">
    <source>
        <dbReference type="Proteomes" id="UP001248581"/>
    </source>
</evidence>
<dbReference type="SUPFAM" id="SSF52743">
    <property type="entry name" value="Subtilisin-like"/>
    <property type="match status" value="1"/>
</dbReference>
<organism evidence="8 9">
    <name type="scientific">Thalassotalea nanhaiensis</name>
    <dbReference type="NCBI Taxonomy" id="3065648"/>
    <lineage>
        <taxon>Bacteria</taxon>
        <taxon>Pseudomonadati</taxon>
        <taxon>Pseudomonadota</taxon>
        <taxon>Gammaproteobacteria</taxon>
        <taxon>Alteromonadales</taxon>
        <taxon>Colwelliaceae</taxon>
        <taxon>Thalassotalea</taxon>
    </lineage>
</organism>
<evidence type="ECO:0000256" key="1">
    <source>
        <dbReference type="ARBA" id="ARBA00022670"/>
    </source>
</evidence>
<feature type="chain" id="PRO_5047313741" evidence="6">
    <location>
        <begin position="22"/>
        <end position="2164"/>
    </location>
</feature>
<proteinExistence type="inferred from homology"/>
<dbReference type="Gene3D" id="3.40.50.200">
    <property type="entry name" value="Peptidase S8/S53 domain"/>
    <property type="match status" value="2"/>
</dbReference>
<feature type="active site" description="Charge relay system" evidence="4">
    <location>
        <position position="381"/>
    </location>
</feature>
<protein>
    <submittedName>
        <fullName evidence="8">S8 family serine peptidase</fullName>
    </submittedName>
</protein>
<keyword evidence="1 4" id="KW-0645">Protease</keyword>
<dbReference type="InterPro" id="IPR045051">
    <property type="entry name" value="SBT"/>
</dbReference>
<keyword evidence="6" id="KW-0732">Signal</keyword>
<evidence type="ECO:0000256" key="5">
    <source>
        <dbReference type="SAM" id="MobiDB-lite"/>
    </source>
</evidence>
<dbReference type="InterPro" id="IPR036852">
    <property type="entry name" value="Peptidase_S8/S53_dom_sf"/>
</dbReference>
<evidence type="ECO:0000256" key="2">
    <source>
        <dbReference type="ARBA" id="ARBA00022801"/>
    </source>
</evidence>
<dbReference type="EMBL" id="CP134146">
    <property type="protein sequence ID" value="WNC67349.1"/>
    <property type="molecule type" value="Genomic_DNA"/>
</dbReference>
<dbReference type="InterPro" id="IPR023828">
    <property type="entry name" value="Peptidase_S8_Ser-AS"/>
</dbReference>
<dbReference type="PROSITE" id="PS51892">
    <property type="entry name" value="SUBTILASE"/>
    <property type="match status" value="1"/>
</dbReference>
<dbReference type="PRINTS" id="PR00723">
    <property type="entry name" value="SUBTILISIN"/>
</dbReference>
<dbReference type="RefSeq" id="WP_348386513.1">
    <property type="nucleotide sequence ID" value="NZ_CP134146.1"/>
</dbReference>
<dbReference type="Proteomes" id="UP001248581">
    <property type="component" value="Chromosome"/>
</dbReference>
<evidence type="ECO:0000256" key="4">
    <source>
        <dbReference type="PROSITE-ProRule" id="PRU01240"/>
    </source>
</evidence>
<gene>
    <name evidence="8" type="ORF">RI845_12565</name>
</gene>
<feature type="active site" description="Charge relay system" evidence="4">
    <location>
        <position position="268"/>
    </location>
</feature>
<comment type="similarity">
    <text evidence="4">Belongs to the peptidase S8 family.</text>
</comment>
<accession>A0ABY9TEY8</accession>
<evidence type="ECO:0000259" key="7">
    <source>
        <dbReference type="Pfam" id="PF00082"/>
    </source>
</evidence>
<sequence>MKIKQLALATFSTLYMGSVAAAALTLPEIDNKISLPDISLSELPDTLKAARSFENYELTGSTESKFAEVNRINGMPMVNGVNQQLTQRVKFTPEDNIEGIQEYFVTLQDRPVAQYTGGLNGLDATHLRTVAQESVASDINSTGQEREVNLKQVKASRDYKNRVVKYKEYLAQQQEFFISEANNFGFNISAITQYDVAVNAFTTAMTQEQAIKLAELTAVKSIHRVESYSIQTLVDAKNEVAGAHDIINSHHFWDLGAKGEGIIVGVADTGINSDHPSFHDFGGNSTYTDDSNITWVTDDLYDHINPFGDGNYVGDCLKRGFEHMCNDKLIGVRSYNRITDQYSKTALIDKMFEKGLTANDLHQENGRLYAVPPVGEDHAGHGSHTAGTAAGNAIKDVKHLYREIDGPGVEASREPIGDISGVAPRANVIMYQVCISANSNSGYAGCLGDVMIEALEDAIEDGVDSLNWSLGGSPFNAWEHPIGQAFLSARESGMHIAVSAGNSGYAGTVKNSAPWILTVGATQTNRRESRTNAENMSTGADLNASIDGVDYPLTLSNRWFNISGDHFDGDAVLAEYMGACVEDDCTEGLVCKAGFEMLEDDLCYLECSEDEFRDPDTKQCDSFGNVDIGDQHDPSNCLIGTEWVSQEEAGSGRDWGCLDINRDVPKNYTTRESICLANDDAIFPTLTDIVSPNTGEPSPLEQKRAQRFYCPELEYDDVHPNYRGRLGNSKGIVCAYGVEPYMETEFNNGLTWNNKYTIVYHDGDTCKDSEEENCVPEDRDGDGENSTIDQPTLGQCRVRAPADRDYENYDARYGNSTGPGAVTNSFGVVSSRPVITDYKAPIYQSTTAEVSGQSSIQATANGQAPEMRVFEGDKYCENLEEWRDPNDITKPFNFDNAIVFCARGNGNNIDFQQKAENVVEVAKRDALKAGRGDTRADLNASIVVYNDDPTYGSLYNFPADIPFVNVRNESWLKDFSPFFSSIDPAAPLNTPSSLAELKRERKLSINSDFVEIVKAQEDSDNIDHTLANFTSKGPHYYVEDIMPVQVMAPGVHIYAAWSDNTVLDKGWNSADFAFSNGTSMATPVVAGSMALFKQLRPNWSESERESAMTMTASPVRYTTRYITEEYYDADNPDHRKISMLIPATDENGELIYEDGELVMIEQAIYQEVVNVNSWHVGTGLIDLKAAINTGLVLDETLENMLAASPNEGGDVRQLNMPYLFDGSCPETCTWLRTFKAKKAGTYNVNIDQFEAAVSIKSSVDSFTLAVGESVTVMFTAKIDRSVAQDQYENIINGTGYTGGEVSITANDPSIPELRLPVGVSLNSDYLPTLVEANVNADTGRSPIDLSRPAMSTDTLSARVYHQNNVQYIDQDSEGNLVKSSSGVVELDSSQGYGQTWIGRVELPIDQSRLSFDFATAHKEPSAKVLWVDVPEGTKMLAVDTLRKVETNANALPELQAHSGTLMMVVGRDIVAPGELNFLFEGTCVSQAEKLVNKCYVMDPQPGKYWILLQNTNDTESRAGEWILDTYDYAVSLVADQESSHIILDAPMTVNPAQDLLQMDLVYSVPMKENEASYAVAELFSNEHAIAADMGTVPIRLYRHANPIELEFSRDMASPGAYVRVDVDVAANHSGYNRPVEFTVNLPEGVSYVRGAISGDPRFVTGYEELENASGVKLSMYQPNTHRLGKGYIMSTNIDPEDPKNASHPYVLDNTHNYNPMCRTPAVGNYYDGSSSNGGYVDLVKLNPAYARTMTDEDTYFDLERLYSFGSYGFDMNLYGGPRSHTEFKVSPRGYISAGMGHRQETKFFGPNIWPQNEILIAPLMRKGVKYDQTVTLKGSRDLTIGESVNNVEGMTMSLFADGVEWKTLVEWDNVHSVNAGERLDDSMDFQAWFDLKNVNYPGAFEIIYAYDNLDMMAPDEGWGRQDTVGFQGLESDRWFFGLIKPPRREFFAHNNIEEVLHDDLVVCYDYYGPDYSASNFSFWLRVDDQSSGQELDIEIIKSVDADVQEATHTISVPSQITIGNFSKVIVEQGKSVTVPVYYADSNLTANTVNAYSDNLNVFVNGNEPGAQLTIDANCSFTGDTTVTIEVSDNNNETDVARKNIEVQVLASAGFSGSACSTVNDTDEEANAEEVVEAESDDGSSGGSFGLFLLMLACFSGFKFRKVNG</sequence>
<keyword evidence="9" id="KW-1185">Reference proteome</keyword>
<dbReference type="InterPro" id="IPR000209">
    <property type="entry name" value="Peptidase_S8/S53_dom"/>
</dbReference>
<dbReference type="PANTHER" id="PTHR10795">
    <property type="entry name" value="PROPROTEIN CONVERTASE SUBTILISIN/KEXIN"/>
    <property type="match status" value="1"/>
</dbReference>
<feature type="compositionally biased region" description="Acidic residues" evidence="5">
    <location>
        <begin position="769"/>
        <end position="783"/>
    </location>
</feature>
<keyword evidence="3 4" id="KW-0720">Serine protease</keyword>
<dbReference type="InterPro" id="IPR015500">
    <property type="entry name" value="Peptidase_S8_subtilisin-rel"/>
</dbReference>
<reference evidence="9" key="1">
    <citation type="submission" date="2023-09" db="EMBL/GenBank/DDBJ databases">
        <authorList>
            <person name="Zhang C."/>
        </authorList>
    </citation>
    <scope>NUCLEOTIDE SEQUENCE [LARGE SCALE GENOMIC DNA]</scope>
    <source>
        <strain evidence="9">SQ345</strain>
    </source>
</reference>
<feature type="domain" description="Peptidase S8/S53" evidence="7">
    <location>
        <begin position="896"/>
        <end position="1112"/>
    </location>
</feature>
<dbReference type="Gene3D" id="3.50.30.30">
    <property type="match status" value="2"/>
</dbReference>
<feature type="domain" description="Peptidase S8/S53" evidence="7">
    <location>
        <begin position="259"/>
        <end position="531"/>
    </location>
</feature>
<name>A0ABY9TEY8_9GAMM</name>
<feature type="active site" description="Charge relay system" evidence="4">
    <location>
        <position position="1079"/>
    </location>
</feature>
<keyword evidence="2 4" id="KW-0378">Hydrolase</keyword>
<evidence type="ECO:0000256" key="6">
    <source>
        <dbReference type="SAM" id="SignalP"/>
    </source>
</evidence>
<dbReference type="PROSITE" id="PS00138">
    <property type="entry name" value="SUBTILASE_SER"/>
    <property type="match status" value="1"/>
</dbReference>
<evidence type="ECO:0000256" key="3">
    <source>
        <dbReference type="ARBA" id="ARBA00022825"/>
    </source>
</evidence>
<feature type="signal peptide" evidence="6">
    <location>
        <begin position="1"/>
        <end position="21"/>
    </location>
</feature>
<dbReference type="Pfam" id="PF00082">
    <property type="entry name" value="Peptidase_S8"/>
    <property type="match status" value="2"/>
</dbReference>
<evidence type="ECO:0000313" key="8">
    <source>
        <dbReference type="EMBL" id="WNC67349.1"/>
    </source>
</evidence>